<dbReference type="Pfam" id="PF00817">
    <property type="entry name" value="IMS"/>
    <property type="match status" value="1"/>
</dbReference>
<name>A0ABT9SZZ4_9GAMM</name>
<keyword evidence="2" id="KW-0227">DNA damage</keyword>
<dbReference type="InterPro" id="IPR001126">
    <property type="entry name" value="UmuC"/>
</dbReference>
<evidence type="ECO:0000313" key="6">
    <source>
        <dbReference type="Proteomes" id="UP001237737"/>
    </source>
</evidence>
<evidence type="ECO:0000313" key="5">
    <source>
        <dbReference type="EMBL" id="MDQ0010586.1"/>
    </source>
</evidence>
<evidence type="ECO:0000256" key="3">
    <source>
        <dbReference type="SAM" id="SignalP"/>
    </source>
</evidence>
<evidence type="ECO:0000256" key="2">
    <source>
        <dbReference type="ARBA" id="ARBA00022763"/>
    </source>
</evidence>
<dbReference type="CDD" id="cd03468">
    <property type="entry name" value="PolY_like"/>
    <property type="match status" value="1"/>
</dbReference>
<feature type="signal peptide" evidence="3">
    <location>
        <begin position="1"/>
        <end position="18"/>
    </location>
</feature>
<dbReference type="InterPro" id="IPR043128">
    <property type="entry name" value="Rev_trsase/Diguanyl_cyclase"/>
</dbReference>
<dbReference type="PANTHER" id="PTHR35369">
    <property type="entry name" value="BLR3025 PROTEIN-RELATED"/>
    <property type="match status" value="1"/>
</dbReference>
<gene>
    <name evidence="5" type="ORF">J2T07_002776</name>
</gene>
<comment type="similarity">
    <text evidence="1">Belongs to the DNA polymerase type-Y family.</text>
</comment>
<dbReference type="InterPro" id="IPR043502">
    <property type="entry name" value="DNA/RNA_pol_sf"/>
</dbReference>
<dbReference type="Gene3D" id="3.40.1170.60">
    <property type="match status" value="1"/>
</dbReference>
<organism evidence="5 6">
    <name type="scientific">Luteibacter jiangsuensis</name>
    <dbReference type="NCBI Taxonomy" id="637577"/>
    <lineage>
        <taxon>Bacteria</taxon>
        <taxon>Pseudomonadati</taxon>
        <taxon>Pseudomonadota</taxon>
        <taxon>Gammaproteobacteria</taxon>
        <taxon>Lysobacterales</taxon>
        <taxon>Rhodanobacteraceae</taxon>
        <taxon>Luteibacter</taxon>
    </lineage>
</organism>
<dbReference type="Proteomes" id="UP001237737">
    <property type="component" value="Unassembled WGS sequence"/>
</dbReference>
<feature type="domain" description="UmuC" evidence="4">
    <location>
        <begin position="25"/>
        <end position="132"/>
    </location>
</feature>
<keyword evidence="6" id="KW-1185">Reference proteome</keyword>
<feature type="chain" id="PRO_5046549450" evidence="3">
    <location>
        <begin position="19"/>
        <end position="469"/>
    </location>
</feature>
<keyword evidence="3" id="KW-0732">Signal</keyword>
<evidence type="ECO:0000259" key="4">
    <source>
        <dbReference type="Pfam" id="PF00817"/>
    </source>
</evidence>
<proteinExistence type="inferred from homology"/>
<dbReference type="InterPro" id="IPR050356">
    <property type="entry name" value="SulA_CellDiv_inhibitor"/>
</dbReference>
<comment type="caution">
    <text evidence="5">The sequence shown here is derived from an EMBL/GenBank/DDBJ whole genome shotgun (WGS) entry which is preliminary data.</text>
</comment>
<evidence type="ECO:0000256" key="1">
    <source>
        <dbReference type="ARBA" id="ARBA00010945"/>
    </source>
</evidence>
<dbReference type="EMBL" id="JAUSSK010000003">
    <property type="protein sequence ID" value="MDQ0010586.1"/>
    <property type="molecule type" value="Genomic_DNA"/>
</dbReference>
<dbReference type="Gene3D" id="3.30.70.270">
    <property type="match status" value="1"/>
</dbReference>
<sequence length="469" mass="51894">MLWACLRFPGLAFSAAFAATPEAGPSALLDHRTRQRLIAAANAEATTHGVRRGQSLAAARALCSSLEVRPRDPDAEGRLLAELAAWCYQFSGHVSLVPPHAILMEVGASLRLFDGWPVLAERLRSGLAAQGHAHTLAATPFAAASWVFAAHADGMVLPEREGVRRMLGALPLNQSGLPVATVTSLHAMGFRRLEEVFRLPRPELTRRIGREGVNWLDRIRGEAADALPAWQPPANFRQKIEFDGELDGSQPLLFPLRRLTRALANLLAARDGGVQRFTLTLDHARGESTRVVVAMAAPQRDAERLFELARTRLERVTLPAPARAIELDAEELPVFRPPLRDLFEPVRGDGLDWPALDERLRARLGDAALRQIALVADHRPERASRYGTPGATVSLPRRRRPLWLLPRPMPMRPDPAAVLAGPERIESGWWDGDDARRDYYIVRTVHGQQAWAYLPPGTLDGWMLHGWFA</sequence>
<accession>A0ABT9SZZ4</accession>
<dbReference type="RefSeq" id="WP_306850664.1">
    <property type="nucleotide sequence ID" value="NZ_JAUSSK010000003.1"/>
</dbReference>
<dbReference type="PANTHER" id="PTHR35369:SF2">
    <property type="entry name" value="BLR3025 PROTEIN"/>
    <property type="match status" value="1"/>
</dbReference>
<dbReference type="SUPFAM" id="SSF56672">
    <property type="entry name" value="DNA/RNA polymerases"/>
    <property type="match status" value="1"/>
</dbReference>
<protein>
    <submittedName>
        <fullName evidence="5">Protein ImuB</fullName>
    </submittedName>
</protein>
<reference evidence="5 6" key="1">
    <citation type="submission" date="2023-07" db="EMBL/GenBank/DDBJ databases">
        <title>Sorghum-associated microbial communities from plants grown in Nebraska, USA.</title>
        <authorList>
            <person name="Schachtman D."/>
        </authorList>
    </citation>
    <scope>NUCLEOTIDE SEQUENCE [LARGE SCALE GENOMIC DNA]</scope>
    <source>
        <strain evidence="5 6">CC60</strain>
    </source>
</reference>